<evidence type="ECO:0000256" key="2">
    <source>
        <dbReference type="SAM" id="Phobius"/>
    </source>
</evidence>
<dbReference type="InterPro" id="IPR036412">
    <property type="entry name" value="HAD-like_sf"/>
</dbReference>
<keyword evidence="2" id="KW-0812">Transmembrane</keyword>
<accession>A0A7S4ERK1</accession>
<keyword evidence="2" id="KW-0472">Membrane</keyword>
<proteinExistence type="predicted"/>
<feature type="transmembrane region" description="Helical" evidence="2">
    <location>
        <begin position="36"/>
        <end position="59"/>
    </location>
</feature>
<evidence type="ECO:0000313" key="4">
    <source>
        <dbReference type="EMBL" id="CAE0730082.1"/>
    </source>
</evidence>
<evidence type="ECO:0000259" key="3">
    <source>
        <dbReference type="SMART" id="SM00775"/>
    </source>
</evidence>
<feature type="domain" description="LNS2/PITP" evidence="3">
    <location>
        <begin position="267"/>
        <end position="432"/>
    </location>
</feature>
<dbReference type="InterPro" id="IPR026058">
    <property type="entry name" value="LIPIN"/>
</dbReference>
<organism evidence="4">
    <name type="scientific">Pseudo-nitzschia australis</name>
    <dbReference type="NCBI Taxonomy" id="44445"/>
    <lineage>
        <taxon>Eukaryota</taxon>
        <taxon>Sar</taxon>
        <taxon>Stramenopiles</taxon>
        <taxon>Ochrophyta</taxon>
        <taxon>Bacillariophyta</taxon>
        <taxon>Bacillariophyceae</taxon>
        <taxon>Bacillariophycidae</taxon>
        <taxon>Bacillariales</taxon>
        <taxon>Bacillariaceae</taxon>
        <taxon>Pseudo-nitzschia</taxon>
    </lineage>
</organism>
<dbReference type="PANTHER" id="PTHR12181">
    <property type="entry name" value="LIPIN"/>
    <property type="match status" value="1"/>
</dbReference>
<name>A0A7S4ERK1_9STRA</name>
<keyword evidence="2" id="KW-1133">Transmembrane helix</keyword>
<dbReference type="AlphaFoldDB" id="A0A7S4ERK1"/>
<dbReference type="GO" id="GO:0008195">
    <property type="term" value="F:phosphatidate phosphatase activity"/>
    <property type="evidence" value="ECO:0007669"/>
    <property type="project" value="TreeGrafter"/>
</dbReference>
<protein>
    <recommendedName>
        <fullName evidence="3">LNS2/PITP domain-containing protein</fullName>
    </recommendedName>
</protein>
<dbReference type="Pfam" id="PF08235">
    <property type="entry name" value="LNS2"/>
    <property type="match status" value="1"/>
</dbReference>
<evidence type="ECO:0000256" key="1">
    <source>
        <dbReference type="SAM" id="MobiDB-lite"/>
    </source>
</evidence>
<dbReference type="SMART" id="SM00775">
    <property type="entry name" value="LNS2"/>
    <property type="match status" value="1"/>
</dbReference>
<gene>
    <name evidence="4" type="ORF">PAUS00366_LOCUS22868</name>
</gene>
<dbReference type="InterPro" id="IPR013209">
    <property type="entry name" value="LNS2"/>
</dbReference>
<reference evidence="4" key="1">
    <citation type="submission" date="2021-01" db="EMBL/GenBank/DDBJ databases">
        <authorList>
            <person name="Corre E."/>
            <person name="Pelletier E."/>
            <person name="Niang G."/>
            <person name="Scheremetjew M."/>
            <person name="Finn R."/>
            <person name="Kale V."/>
            <person name="Holt S."/>
            <person name="Cochrane G."/>
            <person name="Meng A."/>
            <person name="Brown T."/>
            <person name="Cohen L."/>
        </authorList>
    </citation>
    <scope>NUCLEOTIDE SEQUENCE</scope>
    <source>
        <strain evidence="4">10249 10 AB</strain>
    </source>
</reference>
<sequence length="477" mass="53808">MIRTRYVIERSLPLIISSFLVLYLRMSRGSITNKRATTSVAAVYIVFCFVVNCGLHFTMAFQNATKNSTTFYDEDDDYELMSEHHSWSSNILGNLCCLHTFNFEGGEVLEGSAFDVVVVEDEDGKLHQNSDFLVTFKGGNEIDDNDTHKIVMEVDHHAGTKAWFPIIRQPPKEERNDESENNGETENSTFDEQRFWGCCHPSAGNAKPGMLSKFKDGVVESNDDPSSTLKAFLKPGRNPIRYLLLNDQQVVGVAHAQIFLWKHTDSIVVSDIDGTITKSNTRGVLGTIVTKQYEKVCHVGVCHILSRLSSSSQVVYVTSRPIGLANQTRHFLSTLKQGNETLPSGPLLGFEGKLPQLLIMELVTKTTQKFKAGKLWKNIIQPFRKATKNDPNSPYFVAGFGNNFMDMQSYHAIGMDLTRIFKINKKSQIVTFDKENVTSQSSNGEFEFSPHQWYKDRIGTKYDGYTDSKLIYRLSPD</sequence>
<dbReference type="InterPro" id="IPR031315">
    <property type="entry name" value="LNS2/PITP"/>
</dbReference>
<dbReference type="PANTHER" id="PTHR12181:SF12">
    <property type="entry name" value="PHOSPHATIDATE PHOSPHATASE"/>
    <property type="match status" value="1"/>
</dbReference>
<feature type="region of interest" description="Disordered" evidence="1">
    <location>
        <begin position="166"/>
        <end position="190"/>
    </location>
</feature>
<dbReference type="SUPFAM" id="SSF56784">
    <property type="entry name" value="HAD-like"/>
    <property type="match status" value="1"/>
</dbReference>
<dbReference type="EMBL" id="HBIX01034986">
    <property type="protein sequence ID" value="CAE0730082.1"/>
    <property type="molecule type" value="Transcribed_RNA"/>
</dbReference>